<dbReference type="KEGG" id="qsa:O6P43_027288"/>
<evidence type="ECO:0000313" key="3">
    <source>
        <dbReference type="EMBL" id="KAJ7951208.1"/>
    </source>
</evidence>
<sequence length="74" mass="8414">MTTDKVLERVRASVEEEERQTTAATDTAEVDKEPTKGGSEKQDIYDLMILWQIHQLSSITIITTATLIWGHLLR</sequence>
<accession>A0AAD7PD50</accession>
<gene>
    <name evidence="3" type="ORF">O6P43_027288</name>
    <name evidence="4" type="ORF">O6P43_027307</name>
</gene>
<reference evidence="3" key="1">
    <citation type="journal article" date="2023" name="Science">
        <title>Elucidation of the pathway for biosynthesis of saponin adjuvants from the soapbark tree.</title>
        <authorList>
            <person name="Reed J."/>
            <person name="Orme A."/>
            <person name="El-Demerdash A."/>
            <person name="Owen C."/>
            <person name="Martin L.B.B."/>
            <person name="Misra R.C."/>
            <person name="Kikuchi S."/>
            <person name="Rejzek M."/>
            <person name="Martin A.C."/>
            <person name="Harkess A."/>
            <person name="Leebens-Mack J."/>
            <person name="Louveau T."/>
            <person name="Stephenson M.J."/>
            <person name="Osbourn A."/>
        </authorList>
    </citation>
    <scope>NUCLEOTIDE SEQUENCE</scope>
    <source>
        <strain evidence="3">S10</strain>
    </source>
</reference>
<comment type="caution">
    <text evidence="3">The sequence shown here is derived from an EMBL/GenBank/DDBJ whole genome shotgun (WGS) entry which is preliminary data.</text>
</comment>
<dbReference type="EMBL" id="JARAOO010000011">
    <property type="protein sequence ID" value="KAJ7951208.1"/>
    <property type="molecule type" value="Genomic_DNA"/>
</dbReference>
<feature type="compositionally biased region" description="Basic and acidic residues" evidence="1">
    <location>
        <begin position="29"/>
        <end position="39"/>
    </location>
</feature>
<evidence type="ECO:0000313" key="4">
    <source>
        <dbReference type="EMBL" id="KAJ7951228.1"/>
    </source>
</evidence>
<feature type="compositionally biased region" description="Basic and acidic residues" evidence="1">
    <location>
        <begin position="1"/>
        <end position="14"/>
    </location>
</feature>
<keyword evidence="5" id="KW-1185">Reference proteome</keyword>
<feature type="region of interest" description="Disordered" evidence="1">
    <location>
        <begin position="1"/>
        <end position="39"/>
    </location>
</feature>
<proteinExistence type="predicted"/>
<name>A0AAD7PD50_QUISA</name>
<keyword evidence="2" id="KW-0812">Transmembrane</keyword>
<feature type="transmembrane region" description="Helical" evidence="2">
    <location>
        <begin position="49"/>
        <end position="73"/>
    </location>
</feature>
<organism evidence="3 5">
    <name type="scientific">Quillaja saponaria</name>
    <name type="common">Soap bark tree</name>
    <dbReference type="NCBI Taxonomy" id="32244"/>
    <lineage>
        <taxon>Eukaryota</taxon>
        <taxon>Viridiplantae</taxon>
        <taxon>Streptophyta</taxon>
        <taxon>Embryophyta</taxon>
        <taxon>Tracheophyta</taxon>
        <taxon>Spermatophyta</taxon>
        <taxon>Magnoliopsida</taxon>
        <taxon>eudicotyledons</taxon>
        <taxon>Gunneridae</taxon>
        <taxon>Pentapetalae</taxon>
        <taxon>rosids</taxon>
        <taxon>fabids</taxon>
        <taxon>Fabales</taxon>
        <taxon>Quillajaceae</taxon>
        <taxon>Quillaja</taxon>
    </lineage>
</organism>
<keyword evidence="2" id="KW-0472">Membrane</keyword>
<evidence type="ECO:0000256" key="1">
    <source>
        <dbReference type="SAM" id="MobiDB-lite"/>
    </source>
</evidence>
<dbReference type="EMBL" id="JARAOO010000011">
    <property type="protein sequence ID" value="KAJ7951228.1"/>
    <property type="molecule type" value="Genomic_DNA"/>
</dbReference>
<evidence type="ECO:0000256" key="2">
    <source>
        <dbReference type="SAM" id="Phobius"/>
    </source>
</evidence>
<dbReference type="Proteomes" id="UP001163823">
    <property type="component" value="Chromosome 11"/>
</dbReference>
<dbReference type="KEGG" id="qsa:O6P43_027307"/>
<protein>
    <submittedName>
        <fullName evidence="3">Uncharacterized protein</fullName>
    </submittedName>
</protein>
<keyword evidence="2" id="KW-1133">Transmembrane helix</keyword>
<dbReference type="AlphaFoldDB" id="A0AAD7PD50"/>
<evidence type="ECO:0000313" key="5">
    <source>
        <dbReference type="Proteomes" id="UP001163823"/>
    </source>
</evidence>